<dbReference type="InterPro" id="IPR000209">
    <property type="entry name" value="Peptidase_S8/S53_dom"/>
</dbReference>
<dbReference type="EMBL" id="JANJYI010000003">
    <property type="protein sequence ID" value="KAK2655259.1"/>
    <property type="molecule type" value="Genomic_DNA"/>
</dbReference>
<name>A0AAD9X9F8_9ROSI</name>
<dbReference type="Proteomes" id="UP001280121">
    <property type="component" value="Unassembled WGS sequence"/>
</dbReference>
<gene>
    <name evidence="7" type="ORF">Ddye_008311</name>
</gene>
<keyword evidence="5" id="KW-0720">Serine protease</keyword>
<comment type="similarity">
    <text evidence="1">Belongs to the peptidase S8 family.</text>
</comment>
<protein>
    <recommendedName>
        <fullName evidence="6">Peptidase S8/S53 domain-containing protein</fullName>
    </recommendedName>
</protein>
<evidence type="ECO:0000259" key="6">
    <source>
        <dbReference type="Pfam" id="PF00082"/>
    </source>
</evidence>
<keyword evidence="8" id="KW-1185">Reference proteome</keyword>
<dbReference type="Gene3D" id="3.50.30.30">
    <property type="match status" value="1"/>
</dbReference>
<comment type="caution">
    <text evidence="7">The sequence shown here is derived from an EMBL/GenBank/DDBJ whole genome shotgun (WGS) entry which is preliminary data.</text>
</comment>
<dbReference type="InterPro" id="IPR036852">
    <property type="entry name" value="Peptidase_S8/S53_dom_sf"/>
</dbReference>
<accession>A0AAD9X9F8</accession>
<feature type="domain" description="Peptidase S8/S53" evidence="6">
    <location>
        <begin position="241"/>
        <end position="536"/>
    </location>
</feature>
<dbReference type="PANTHER" id="PTHR10795">
    <property type="entry name" value="PROPROTEIN CONVERTASE SUBTILISIN/KEXIN"/>
    <property type="match status" value="1"/>
</dbReference>
<dbReference type="SUPFAM" id="SSF52743">
    <property type="entry name" value="Subtilisin-like"/>
    <property type="match status" value="1"/>
</dbReference>
<dbReference type="Gene3D" id="3.40.50.200">
    <property type="entry name" value="Peptidase S8/S53 domain"/>
    <property type="match status" value="1"/>
</dbReference>
<evidence type="ECO:0000256" key="4">
    <source>
        <dbReference type="ARBA" id="ARBA00022801"/>
    </source>
</evidence>
<dbReference type="GO" id="GO:0004252">
    <property type="term" value="F:serine-type endopeptidase activity"/>
    <property type="evidence" value="ECO:0007669"/>
    <property type="project" value="InterPro"/>
</dbReference>
<evidence type="ECO:0000256" key="1">
    <source>
        <dbReference type="ARBA" id="ARBA00011073"/>
    </source>
</evidence>
<keyword evidence="4" id="KW-0378">Hydrolase</keyword>
<proteinExistence type="inferred from homology"/>
<reference evidence="7" key="1">
    <citation type="journal article" date="2023" name="Plant J.">
        <title>Genome sequences and population genomics provide insights into the demographic history, inbreeding, and mutation load of two 'living fossil' tree species of Dipteronia.</title>
        <authorList>
            <person name="Feng Y."/>
            <person name="Comes H.P."/>
            <person name="Chen J."/>
            <person name="Zhu S."/>
            <person name="Lu R."/>
            <person name="Zhang X."/>
            <person name="Li P."/>
            <person name="Qiu J."/>
            <person name="Olsen K.M."/>
            <person name="Qiu Y."/>
        </authorList>
    </citation>
    <scope>NUCLEOTIDE SEQUENCE</scope>
    <source>
        <strain evidence="7">KIB01</strain>
    </source>
</reference>
<dbReference type="Pfam" id="PF00082">
    <property type="entry name" value="Peptidase_S8"/>
    <property type="match status" value="1"/>
</dbReference>
<evidence type="ECO:0000313" key="8">
    <source>
        <dbReference type="Proteomes" id="UP001280121"/>
    </source>
</evidence>
<evidence type="ECO:0000256" key="5">
    <source>
        <dbReference type="ARBA" id="ARBA00022825"/>
    </source>
</evidence>
<dbReference type="InterPro" id="IPR015500">
    <property type="entry name" value="Peptidase_S8_subtilisin-rel"/>
</dbReference>
<dbReference type="PRINTS" id="PR00723">
    <property type="entry name" value="SUBTILISIN"/>
</dbReference>
<dbReference type="GO" id="GO:0006508">
    <property type="term" value="P:proteolysis"/>
    <property type="evidence" value="ECO:0007669"/>
    <property type="project" value="UniProtKB-KW"/>
</dbReference>
<dbReference type="InterPro" id="IPR045051">
    <property type="entry name" value="SBT"/>
</dbReference>
<evidence type="ECO:0000256" key="3">
    <source>
        <dbReference type="ARBA" id="ARBA00022729"/>
    </source>
</evidence>
<keyword evidence="2" id="KW-0645">Protease</keyword>
<evidence type="ECO:0000313" key="7">
    <source>
        <dbReference type="EMBL" id="KAK2655259.1"/>
    </source>
</evidence>
<organism evidence="7 8">
    <name type="scientific">Dipteronia dyeriana</name>
    <dbReference type="NCBI Taxonomy" id="168575"/>
    <lineage>
        <taxon>Eukaryota</taxon>
        <taxon>Viridiplantae</taxon>
        <taxon>Streptophyta</taxon>
        <taxon>Embryophyta</taxon>
        <taxon>Tracheophyta</taxon>
        <taxon>Spermatophyta</taxon>
        <taxon>Magnoliopsida</taxon>
        <taxon>eudicotyledons</taxon>
        <taxon>Gunneridae</taxon>
        <taxon>Pentapetalae</taxon>
        <taxon>rosids</taxon>
        <taxon>malvids</taxon>
        <taxon>Sapindales</taxon>
        <taxon>Sapindaceae</taxon>
        <taxon>Hippocastanoideae</taxon>
        <taxon>Acereae</taxon>
        <taxon>Dipteronia</taxon>
    </lineage>
</organism>
<evidence type="ECO:0000256" key="2">
    <source>
        <dbReference type="ARBA" id="ARBA00022670"/>
    </source>
</evidence>
<dbReference type="AlphaFoldDB" id="A0AAD9X9F8"/>
<keyword evidence="3" id="KW-0732">Signal</keyword>
<sequence length="599" mass="64765">MDPMCMEAVLCSPIAVAYISTSQVGLSTVSGVNSSSQVVPLTSGEVCARGKFFVGGVDPPVGSSLPTSSMRVSSFADLFKAAPIPGDYVFGPSILSKKGGYVVVRVDPSAYKSRLEAYLKRLGMLQYIIITRVSEASLQCSHQNKLMNCQSTSHPFHTTRSWNFMLEQVKQGGYGRGLSTKFQQKTQGPYHDVIVGHFDSGVWPESSSFNDNGLGPVPDYFKGQCTAGDNFPSNTYCIVIGAYHAFRSNIVVVASAGNDKPKGKGITARDGSVTNVAPCMITVGASTADRQFVNSIVLGNKNSFQVKLMIDLINYLNSLKLYTELQSGGISRLTLDGSHPITSGGNSLKNSATGSKILVCFMERPSENRTDKSEVVRQAGGVGMILVDKVDLSQAVYVNYVVPAVVIRPEEARQIEDYIKKTKTSFASISPVQEKLNTKPSPKMAYFFSKGPNSITSDIIKVRLFLLFFSFDNTILKLNILAAIPHDQIGLFSGTSMAAPHVMGVAAVLQATNKRWSAAAIKSALMTTAILHDNTGNPIQSGNRSATPFDRGSGHLEPDLAFSPGLVLEFNENDLIDFLCYHRKDHSKVNQMVGKNVQC</sequence>